<protein>
    <recommendedName>
        <fullName evidence="3">SH3 domain-containing protein</fullName>
    </recommendedName>
</protein>
<proteinExistence type="predicted"/>
<dbReference type="Proteomes" id="UP000254343">
    <property type="component" value="Unassembled WGS sequence"/>
</dbReference>
<sequence length="123" mass="13416">MRRRHIGMLSIGAVVVWSGLLVRAGLADEHCREPKTGTRQIPLFSPPESAVVTGAGRLQFYSAPNNRCPMHGVFVVPKDALIAYARSADGWSSVMYLNPRTGEDVSGWVRSARLKATGRVAPR</sequence>
<accession>A0A380W7E7</accession>
<evidence type="ECO:0008006" key="3">
    <source>
        <dbReference type="Google" id="ProtNLM"/>
    </source>
</evidence>
<organism evidence="1 2">
    <name type="scientific">Afipia felis</name>
    <name type="common">Cat scratch disease bacillus</name>
    <dbReference type="NCBI Taxonomy" id="1035"/>
    <lineage>
        <taxon>Bacteria</taxon>
        <taxon>Pseudomonadati</taxon>
        <taxon>Pseudomonadota</taxon>
        <taxon>Alphaproteobacteria</taxon>
        <taxon>Hyphomicrobiales</taxon>
        <taxon>Nitrobacteraceae</taxon>
        <taxon>Afipia</taxon>
    </lineage>
</organism>
<dbReference type="AlphaFoldDB" id="A0A380W7E7"/>
<name>A0A380W7E7_AFIFE</name>
<dbReference type="EMBL" id="UIGB01000001">
    <property type="protein sequence ID" value="SUU84878.1"/>
    <property type="molecule type" value="Genomic_DNA"/>
</dbReference>
<gene>
    <name evidence="1" type="ORF">NCTC12722_02081</name>
</gene>
<dbReference type="RefSeq" id="WP_002715703.1">
    <property type="nucleotide sequence ID" value="NZ_UFSI01000001.1"/>
</dbReference>
<evidence type="ECO:0000313" key="2">
    <source>
        <dbReference type="Proteomes" id="UP000254343"/>
    </source>
</evidence>
<reference evidence="1 2" key="1">
    <citation type="submission" date="2018-06" db="EMBL/GenBank/DDBJ databases">
        <authorList>
            <consortium name="Pathogen Informatics"/>
            <person name="Doyle S."/>
        </authorList>
    </citation>
    <scope>NUCLEOTIDE SEQUENCE [LARGE SCALE GENOMIC DNA]</scope>
    <source>
        <strain evidence="1 2">NCTC12722</strain>
    </source>
</reference>
<evidence type="ECO:0000313" key="1">
    <source>
        <dbReference type="EMBL" id="SUU84878.1"/>
    </source>
</evidence>